<feature type="transmembrane region" description="Helical" evidence="9">
    <location>
        <begin position="466"/>
        <end position="488"/>
    </location>
</feature>
<dbReference type="InterPro" id="IPR005279">
    <property type="entry name" value="Dipep/tripep_permease"/>
</dbReference>
<name>A0A1G6TE79_9BACT</name>
<dbReference type="GO" id="GO:0005886">
    <property type="term" value="C:plasma membrane"/>
    <property type="evidence" value="ECO:0007669"/>
    <property type="project" value="UniProtKB-SubCell"/>
</dbReference>
<dbReference type="RefSeq" id="WP_092441002.1">
    <property type="nucleotide sequence ID" value="NZ_FMYP01000120.1"/>
</dbReference>
<feature type="transmembrane region" description="Helical" evidence="9">
    <location>
        <begin position="370"/>
        <end position="390"/>
    </location>
</feature>
<evidence type="ECO:0000256" key="8">
    <source>
        <dbReference type="RuleBase" id="RU003755"/>
    </source>
</evidence>
<comment type="subcellular location">
    <subcellularLocation>
        <location evidence="1">Cell membrane</location>
        <topology evidence="1">Multi-pass membrane protein</topology>
    </subcellularLocation>
    <subcellularLocation>
        <location evidence="8">Membrane</location>
        <topology evidence="8">Multi-pass membrane protein</topology>
    </subcellularLocation>
</comment>
<dbReference type="Proteomes" id="UP000199452">
    <property type="component" value="Unassembled WGS sequence"/>
</dbReference>
<dbReference type="OrthoDB" id="9772725at2"/>
<feature type="transmembrane region" description="Helical" evidence="9">
    <location>
        <begin position="21"/>
        <end position="40"/>
    </location>
</feature>
<dbReference type="InterPro" id="IPR050171">
    <property type="entry name" value="MFS_Transporters"/>
</dbReference>
<feature type="transmembrane region" description="Helical" evidence="9">
    <location>
        <begin position="138"/>
        <end position="158"/>
    </location>
</feature>
<evidence type="ECO:0000313" key="11">
    <source>
        <dbReference type="Proteomes" id="UP000199452"/>
    </source>
</evidence>
<feature type="transmembrane region" description="Helical" evidence="9">
    <location>
        <begin position="579"/>
        <end position="600"/>
    </location>
</feature>
<dbReference type="GO" id="GO:1904680">
    <property type="term" value="F:peptide transmembrane transporter activity"/>
    <property type="evidence" value="ECO:0007669"/>
    <property type="project" value="InterPro"/>
</dbReference>
<dbReference type="InterPro" id="IPR000109">
    <property type="entry name" value="POT_fam"/>
</dbReference>
<proteinExistence type="inferred from homology"/>
<evidence type="ECO:0000256" key="3">
    <source>
        <dbReference type="ARBA" id="ARBA00022475"/>
    </source>
</evidence>
<evidence type="ECO:0000256" key="2">
    <source>
        <dbReference type="ARBA" id="ARBA00022448"/>
    </source>
</evidence>
<gene>
    <name evidence="10" type="ORF">SAMN05216323_11204</name>
</gene>
<feature type="transmembrane region" description="Helical" evidence="9">
    <location>
        <begin position="553"/>
        <end position="573"/>
    </location>
</feature>
<dbReference type="InterPro" id="IPR018456">
    <property type="entry name" value="PTR2_symporter_CS"/>
</dbReference>
<feature type="transmembrane region" description="Helical" evidence="9">
    <location>
        <begin position="46"/>
        <end position="66"/>
    </location>
</feature>
<evidence type="ECO:0000313" key="10">
    <source>
        <dbReference type="EMBL" id="SDD27164.1"/>
    </source>
</evidence>
<keyword evidence="4 8" id="KW-0812">Transmembrane</keyword>
<dbReference type="SUPFAM" id="SSF103473">
    <property type="entry name" value="MFS general substrate transporter"/>
    <property type="match status" value="2"/>
</dbReference>
<keyword evidence="7 9" id="KW-0472">Membrane</keyword>
<evidence type="ECO:0000256" key="1">
    <source>
        <dbReference type="ARBA" id="ARBA00004651"/>
    </source>
</evidence>
<feature type="transmembrane region" description="Helical" evidence="9">
    <location>
        <begin position="73"/>
        <end position="91"/>
    </location>
</feature>
<feature type="transmembrane region" description="Helical" evidence="9">
    <location>
        <begin position="397"/>
        <end position="417"/>
    </location>
</feature>
<dbReference type="PANTHER" id="PTHR23517:SF15">
    <property type="entry name" value="PROTON-DEPENDENT OLIGOPEPTIDE FAMILY TRANSPORT PROTEIN"/>
    <property type="match status" value="1"/>
</dbReference>
<reference evidence="10 11" key="1">
    <citation type="submission" date="2016-09" db="EMBL/GenBank/DDBJ databases">
        <authorList>
            <person name="Capua I."/>
            <person name="De Benedictis P."/>
            <person name="Joannis T."/>
            <person name="Lombin L.H."/>
            <person name="Cattoli G."/>
        </authorList>
    </citation>
    <scope>NUCLEOTIDE SEQUENCE [LARGE SCALE GENOMIC DNA]</scope>
    <source>
        <strain evidence="10 11">A7P-90m</strain>
    </source>
</reference>
<dbReference type="PROSITE" id="PS01023">
    <property type="entry name" value="PTR2_2"/>
    <property type="match status" value="1"/>
</dbReference>
<dbReference type="CDD" id="cd17346">
    <property type="entry name" value="MFS_DtpA_like"/>
    <property type="match status" value="1"/>
</dbReference>
<dbReference type="AlphaFoldDB" id="A0A1G6TE79"/>
<dbReference type="PANTHER" id="PTHR23517">
    <property type="entry name" value="RESISTANCE PROTEIN MDTM, PUTATIVE-RELATED-RELATED"/>
    <property type="match status" value="1"/>
</dbReference>
<keyword evidence="2 8" id="KW-0813">Transport</keyword>
<feature type="transmembrane region" description="Helical" evidence="9">
    <location>
        <begin position="513"/>
        <end position="532"/>
    </location>
</feature>
<keyword evidence="5" id="KW-0653">Protein transport</keyword>
<feature type="transmembrane region" description="Helical" evidence="9">
    <location>
        <begin position="277"/>
        <end position="296"/>
    </location>
</feature>
<evidence type="ECO:0000256" key="5">
    <source>
        <dbReference type="ARBA" id="ARBA00022856"/>
    </source>
</evidence>
<feature type="transmembrane region" description="Helical" evidence="9">
    <location>
        <begin position="331"/>
        <end position="350"/>
    </location>
</feature>
<dbReference type="EMBL" id="FMYP01000120">
    <property type="protein sequence ID" value="SDD27164.1"/>
    <property type="molecule type" value="Genomic_DNA"/>
</dbReference>
<keyword evidence="5" id="KW-0571">Peptide transport</keyword>
<dbReference type="Gene3D" id="1.20.1250.20">
    <property type="entry name" value="MFS general substrate transporter like domains"/>
    <property type="match status" value="3"/>
</dbReference>
<feature type="transmembrane region" description="Helical" evidence="9">
    <location>
        <begin position="227"/>
        <end position="246"/>
    </location>
</feature>
<dbReference type="STRING" id="1640674.SAMN05216323_11204"/>
<accession>A0A1G6TE79</accession>
<evidence type="ECO:0000256" key="7">
    <source>
        <dbReference type="ARBA" id="ARBA00023136"/>
    </source>
</evidence>
<organism evidence="10 11">
    <name type="scientific">Williamwhitmania taraxaci</name>
    <dbReference type="NCBI Taxonomy" id="1640674"/>
    <lineage>
        <taxon>Bacteria</taxon>
        <taxon>Pseudomonadati</taxon>
        <taxon>Bacteroidota</taxon>
        <taxon>Bacteroidia</taxon>
        <taxon>Bacteroidales</taxon>
        <taxon>Williamwhitmaniaceae</taxon>
        <taxon>Williamwhitmania</taxon>
    </lineage>
</organism>
<dbReference type="Pfam" id="PF00854">
    <property type="entry name" value="PTR2"/>
    <property type="match status" value="2"/>
</dbReference>
<keyword evidence="3" id="KW-1003">Cell membrane</keyword>
<feature type="transmembrane region" description="Helical" evidence="9">
    <location>
        <begin position="437"/>
        <end position="454"/>
    </location>
</feature>
<dbReference type="InterPro" id="IPR036259">
    <property type="entry name" value="MFS_trans_sf"/>
</dbReference>
<comment type="similarity">
    <text evidence="8">Belongs to the major facilitator superfamily. Proton-dependent oligopeptide transporter (POT/PTR) (TC 2.A.17) family.</text>
</comment>
<evidence type="ECO:0000256" key="4">
    <source>
        <dbReference type="ARBA" id="ARBA00022692"/>
    </source>
</evidence>
<keyword evidence="11" id="KW-1185">Reference proteome</keyword>
<feature type="transmembrane region" description="Helical" evidence="9">
    <location>
        <begin position="302"/>
        <end position="319"/>
    </location>
</feature>
<evidence type="ECO:0000256" key="9">
    <source>
        <dbReference type="SAM" id="Phobius"/>
    </source>
</evidence>
<feature type="transmembrane region" description="Helical" evidence="9">
    <location>
        <begin position="97"/>
        <end position="117"/>
    </location>
</feature>
<sequence>MFKGHPKGLFVAFFANMGERFGFYTMMAILVLFLQAKFGLTEQEAGGYYSWFYFGIYALALLGGILADATRKYKFVILIGLIVMFLGYSIIAVPGMTLTITLIGLFTIALGNGLFKGNLQAVVGQMYDDPKYSKVRDSAFMVFYMGINVGAFFAPFVATGIRNWFLGTQGLVHDGSLPALCHAFNKGTLADVSVFQNLADKVSGMHVIDLAAFSQKYIDAFAKGYNYAFAIAAGTMVISLLIYVIFNKHLPSVEKTIEKEADKSNVRTKANSTTSPIALLLASGLMLTTSAIFHFLFQDIGLGLAVGLFIGFIAWIFQISTKEERPRVSSLILVFFVVIFFWMSFHQNGLTLTFFARDYTVKTVDAFTNVFFNLESILAFIGTVAGLVILLTRKEKIARFIGLGMFVGLGALTAYFISGYSDVNPIAPEVFQSFNPLFIVALTFPVMGIFAWLRSKNMEPSTPKKIGIGMIIAAVGFAIILVASLNLVSPHELQYVEAGITKYNPVPDSSRVMPYWLISGYLTLTFAELFLSPMGLSFVSKVAPPRFQGLMQGGWLLATAVGNKFLFVGSNFWGKLDLWQLWSIFIVCCILSAIFIFSIMKRLEKATK</sequence>
<evidence type="ECO:0000256" key="6">
    <source>
        <dbReference type="ARBA" id="ARBA00022989"/>
    </source>
</evidence>
<keyword evidence="6 9" id="KW-1133">Transmembrane helix</keyword>
<protein>
    <submittedName>
        <fullName evidence="10">Proton-dependent oligopeptide transporter, POT family</fullName>
    </submittedName>
</protein>
<dbReference type="GO" id="GO:0006857">
    <property type="term" value="P:oligopeptide transport"/>
    <property type="evidence" value="ECO:0007669"/>
    <property type="project" value="InterPro"/>
</dbReference>